<comment type="caution">
    <text evidence="2">The sequence shown here is derived from an EMBL/GenBank/DDBJ whole genome shotgun (WGS) entry which is preliminary data.</text>
</comment>
<dbReference type="PRINTS" id="PR00111">
    <property type="entry name" value="ABHYDROLASE"/>
</dbReference>
<dbReference type="PANTHER" id="PTHR43798">
    <property type="entry name" value="MONOACYLGLYCEROL LIPASE"/>
    <property type="match status" value="1"/>
</dbReference>
<evidence type="ECO:0000313" key="3">
    <source>
        <dbReference type="Proteomes" id="UP000286208"/>
    </source>
</evidence>
<evidence type="ECO:0000313" key="2">
    <source>
        <dbReference type="EMBL" id="RVW08908.1"/>
    </source>
</evidence>
<feature type="domain" description="AB hydrolase-1" evidence="1">
    <location>
        <begin position="58"/>
        <end position="276"/>
    </location>
</feature>
<dbReference type="InterPro" id="IPR029058">
    <property type="entry name" value="AB_hydrolase_fold"/>
</dbReference>
<accession>A0A3S3CYQ0</accession>
<evidence type="ECO:0000259" key="1">
    <source>
        <dbReference type="Pfam" id="PF12697"/>
    </source>
</evidence>
<dbReference type="GO" id="GO:0016020">
    <property type="term" value="C:membrane"/>
    <property type="evidence" value="ECO:0007669"/>
    <property type="project" value="TreeGrafter"/>
</dbReference>
<dbReference type="RefSeq" id="WP_127916973.1">
    <property type="nucleotide sequence ID" value="NZ_RKLP01000007.1"/>
</dbReference>
<dbReference type="InterPro" id="IPR000073">
    <property type="entry name" value="AB_hydrolase_1"/>
</dbReference>
<dbReference type="InterPro" id="IPR050266">
    <property type="entry name" value="AB_hydrolase_sf"/>
</dbReference>
<dbReference type="PANTHER" id="PTHR43798:SF33">
    <property type="entry name" value="HYDROLASE, PUTATIVE (AFU_ORTHOLOGUE AFUA_2G14860)-RELATED"/>
    <property type="match status" value="1"/>
</dbReference>
<keyword evidence="2" id="KW-0378">Hydrolase</keyword>
<keyword evidence="3" id="KW-1185">Reference proteome</keyword>
<dbReference type="GO" id="GO:0016787">
    <property type="term" value="F:hydrolase activity"/>
    <property type="evidence" value="ECO:0007669"/>
    <property type="project" value="UniProtKB-KW"/>
</dbReference>
<protein>
    <submittedName>
        <fullName evidence="2">Alpha/beta hydrolase</fullName>
    </submittedName>
</protein>
<sequence>MGQGSISEFADTASGREFRDRYDRVLGKWPGPVEGVDATTRHGTTRVNVCGPVEAPPVVLLPGGRATSTSWFAVAGDLAATHRVFAVDLLGDLGRSVVGEGPRTVEDLMVWLADVLDALGLGAVALVGHSYGGMVALAFATRHPERVDRLVLLDPNSCFAGMRTGFLLRALPLLLRPTAARQRALIGWETAGSEVDPDWLDLVAHGAEHFPTTRPVVPKRPRRRDLGQIRCPTTVVLAELSRIHDIRRVRAGVRKALPGARTAVLSGASHYTLPMAPAAELITVLSDALRE</sequence>
<name>A0A3S3CYQ0_9NOCA</name>
<proteinExistence type="predicted"/>
<dbReference type="EMBL" id="RKLP01000007">
    <property type="protein sequence ID" value="RVW08908.1"/>
    <property type="molecule type" value="Genomic_DNA"/>
</dbReference>
<dbReference type="SUPFAM" id="SSF53474">
    <property type="entry name" value="alpha/beta-Hydrolases"/>
    <property type="match status" value="1"/>
</dbReference>
<dbReference type="AlphaFoldDB" id="A0A3S3CYQ0"/>
<reference evidence="2 3" key="1">
    <citation type="submission" date="2018-11" db="EMBL/GenBank/DDBJ databases">
        <title>Rhodococcus spongicola sp. nov. and Rhodococcus xishaensis sp. nov. from marine sponges.</title>
        <authorList>
            <person name="Li L."/>
            <person name="Lin H.W."/>
        </authorList>
    </citation>
    <scope>NUCLEOTIDE SEQUENCE [LARGE SCALE GENOMIC DNA]</scope>
    <source>
        <strain evidence="2 3">CCTCC AB2014297</strain>
    </source>
</reference>
<dbReference type="Pfam" id="PF12697">
    <property type="entry name" value="Abhydrolase_6"/>
    <property type="match status" value="1"/>
</dbReference>
<dbReference type="Gene3D" id="3.40.50.1820">
    <property type="entry name" value="alpha/beta hydrolase"/>
    <property type="match status" value="1"/>
</dbReference>
<organism evidence="2 3">
    <name type="scientific">Prescottella agglutinans</name>
    <dbReference type="NCBI Taxonomy" id="1644129"/>
    <lineage>
        <taxon>Bacteria</taxon>
        <taxon>Bacillati</taxon>
        <taxon>Actinomycetota</taxon>
        <taxon>Actinomycetes</taxon>
        <taxon>Mycobacteriales</taxon>
        <taxon>Nocardiaceae</taxon>
        <taxon>Prescottella</taxon>
    </lineage>
</organism>
<gene>
    <name evidence="2" type="ORF">EGT67_15520</name>
</gene>
<dbReference type="Proteomes" id="UP000286208">
    <property type="component" value="Unassembled WGS sequence"/>
</dbReference>
<dbReference type="OrthoDB" id="5513277at2"/>